<dbReference type="SUPFAM" id="SSF56112">
    <property type="entry name" value="Protein kinase-like (PK-like)"/>
    <property type="match status" value="1"/>
</dbReference>
<comment type="caution">
    <text evidence="1">The sequence shown here is derived from an EMBL/GenBank/DDBJ whole genome shotgun (WGS) entry which is preliminary data.</text>
</comment>
<dbReference type="AlphaFoldDB" id="A0A9P3UP75"/>
<evidence type="ECO:0000313" key="1">
    <source>
        <dbReference type="EMBL" id="GLB40388.1"/>
    </source>
</evidence>
<dbReference type="Proteomes" id="UP001063166">
    <property type="component" value="Unassembled WGS sequence"/>
</dbReference>
<dbReference type="Gene3D" id="3.90.1200.10">
    <property type="match status" value="1"/>
</dbReference>
<accession>A0A9P3UP75</accession>
<evidence type="ECO:0008006" key="3">
    <source>
        <dbReference type="Google" id="ProtNLM"/>
    </source>
</evidence>
<keyword evidence="2" id="KW-1185">Reference proteome</keyword>
<protein>
    <recommendedName>
        <fullName evidence="3">Aminoglycoside phosphotransferase domain-containing protein</fullName>
    </recommendedName>
</protein>
<organism evidence="1 2">
    <name type="scientific">Lyophyllum shimeji</name>
    <name type="common">Hon-shimeji</name>
    <name type="synonym">Tricholoma shimeji</name>
    <dbReference type="NCBI Taxonomy" id="47721"/>
    <lineage>
        <taxon>Eukaryota</taxon>
        <taxon>Fungi</taxon>
        <taxon>Dikarya</taxon>
        <taxon>Basidiomycota</taxon>
        <taxon>Agaricomycotina</taxon>
        <taxon>Agaricomycetes</taxon>
        <taxon>Agaricomycetidae</taxon>
        <taxon>Agaricales</taxon>
        <taxon>Tricholomatineae</taxon>
        <taxon>Lyophyllaceae</taxon>
        <taxon>Lyophyllum</taxon>
    </lineage>
</organism>
<evidence type="ECO:0000313" key="2">
    <source>
        <dbReference type="Proteomes" id="UP001063166"/>
    </source>
</evidence>
<reference evidence="1" key="1">
    <citation type="submission" date="2022-07" db="EMBL/GenBank/DDBJ databases">
        <title>The genome of Lyophyllum shimeji provides insight into the initial evolution of ectomycorrhizal fungal genome.</title>
        <authorList>
            <person name="Kobayashi Y."/>
            <person name="Shibata T."/>
            <person name="Hirakawa H."/>
            <person name="Shigenobu S."/>
            <person name="Nishiyama T."/>
            <person name="Yamada A."/>
            <person name="Hasebe M."/>
            <person name="Kawaguchi M."/>
        </authorList>
    </citation>
    <scope>NUCLEOTIDE SEQUENCE</scope>
    <source>
        <strain evidence="1">AT787</strain>
    </source>
</reference>
<dbReference type="EMBL" id="BRPK01000008">
    <property type="protein sequence ID" value="GLB40388.1"/>
    <property type="molecule type" value="Genomic_DNA"/>
</dbReference>
<name>A0A9P3UP75_LYOSH</name>
<dbReference type="OrthoDB" id="25129at2759"/>
<gene>
    <name evidence="1" type="ORF">LshimejAT787_0802590</name>
</gene>
<sequence>MTWTFDFVTYLHLKTGDHWEVVALLGGAANHTVRAKRVAASLIYDGDVDRANLSGDDYSDVLAARVSVVLKQAPAYLAKSPQIPFSPYRQTIEAAALRLLHQSPGGQQLGLGQILSQNALIAIPKLVLHDNAYNVLIQSDLGPHSNLYEVLVSSDTSPRLASHLGKTIGLFLANLHDAFSKTSDTDKQFSDLVAAFANEDAERVMLSVIGQATSFMRDAEVPDYEALGKLAASHWSSRDKRVFSQGDLWFGTLLVRGIAHDQSPDTVEHLPDVTIGICDWEFAGPNHPAADIAQLGAYLHMLSLSPLNSARRNDILMAFSAALYETYFATASAPYKTGEYLRSLLIMHGWEMANAAGWDSRQHMWCHCVGNGVRCSHIKAMVQEGALFLRSAASETISLEGLELSIPWVCFFRLSIPHVRLDDMATVA</sequence>
<proteinExistence type="predicted"/>
<dbReference type="Gene3D" id="3.30.200.20">
    <property type="entry name" value="Phosphorylase Kinase, domain 1"/>
    <property type="match status" value="1"/>
</dbReference>
<dbReference type="InterPro" id="IPR011009">
    <property type="entry name" value="Kinase-like_dom_sf"/>
</dbReference>